<dbReference type="Proteomes" id="UP000230273">
    <property type="component" value="Unassembled WGS sequence"/>
</dbReference>
<keyword evidence="3" id="KW-0418">Kinase</keyword>
<gene>
    <name evidence="5" type="ORF">COX36_01190</name>
</gene>
<comment type="similarity">
    <text evidence="1">Belongs to the carbohydrate kinase PfkB family.</text>
</comment>
<dbReference type="GO" id="GO:0016301">
    <property type="term" value="F:kinase activity"/>
    <property type="evidence" value="ECO:0007669"/>
    <property type="project" value="UniProtKB-KW"/>
</dbReference>
<dbReference type="GO" id="GO:0006796">
    <property type="term" value="P:phosphate-containing compound metabolic process"/>
    <property type="evidence" value="ECO:0007669"/>
    <property type="project" value="UniProtKB-ARBA"/>
</dbReference>
<dbReference type="Pfam" id="PF00294">
    <property type="entry name" value="PfkB"/>
    <property type="match status" value="1"/>
</dbReference>
<dbReference type="PANTHER" id="PTHR10584">
    <property type="entry name" value="SUGAR KINASE"/>
    <property type="match status" value="1"/>
</dbReference>
<evidence type="ECO:0000259" key="4">
    <source>
        <dbReference type="Pfam" id="PF00294"/>
    </source>
</evidence>
<sequence length="329" mass="35872">MYDIITFGSATRDIFIKSKKFKIIGNKQSPTGKGFCLPLGSKIDVDDVYFFTGGGGTNTAATFANQGFHTAFCGMVGQDSAGQEVINELEKIGIDHNFVLKNDKKLTNHSVVLSSDGKERTILVYRGASSEFTENDIPFEKLETKWIYIAPLSGEVHRLTESLIEFALKTNTKVAMNPGNSQLSLPKGILERAIKKTDILILNQEEASLLTKIPYSKEADIFKKIDDICPGIAIMTKGTKGVVVSDGNYLYKAKPEKSKVIDKTGAGDAFGSGFVSGVIQSNGNIEYATQMAMANASSCLTQWGAKNGLLKKGEMWQKVNVKKIKLTDK</sequence>
<reference evidence="5 6" key="1">
    <citation type="submission" date="2017-09" db="EMBL/GenBank/DDBJ databases">
        <title>Depth-based differentiation of microbial function through sediment-hosted aquifers and enrichment of novel symbionts in the deep terrestrial subsurface.</title>
        <authorList>
            <person name="Probst A.J."/>
            <person name="Ladd B."/>
            <person name="Jarett J.K."/>
            <person name="Geller-Mcgrath D.E."/>
            <person name="Sieber C.M."/>
            <person name="Emerson J.B."/>
            <person name="Anantharaman K."/>
            <person name="Thomas B.C."/>
            <person name="Malmstrom R."/>
            <person name="Stieglmeier M."/>
            <person name="Klingl A."/>
            <person name="Woyke T."/>
            <person name="Ryan C.M."/>
            <person name="Banfield J.F."/>
        </authorList>
    </citation>
    <scope>NUCLEOTIDE SEQUENCE [LARGE SCALE GENOMIC DNA]</scope>
    <source>
        <strain evidence="5">CG23_combo_of_CG06-09_8_20_14_all_38_19</strain>
    </source>
</reference>
<dbReference type="InterPro" id="IPR029056">
    <property type="entry name" value="Ribokinase-like"/>
</dbReference>
<dbReference type="InterPro" id="IPR002173">
    <property type="entry name" value="Carboh/pur_kinase_PfkB_CS"/>
</dbReference>
<proteinExistence type="inferred from homology"/>
<dbReference type="InterPro" id="IPR002139">
    <property type="entry name" value="Ribo/fructo_kinase"/>
</dbReference>
<dbReference type="SUPFAM" id="SSF53613">
    <property type="entry name" value="Ribokinase-like"/>
    <property type="match status" value="1"/>
</dbReference>
<dbReference type="EMBL" id="PCRP01000017">
    <property type="protein sequence ID" value="PIP23834.1"/>
    <property type="molecule type" value="Genomic_DNA"/>
</dbReference>
<evidence type="ECO:0000313" key="6">
    <source>
        <dbReference type="Proteomes" id="UP000230273"/>
    </source>
</evidence>
<evidence type="ECO:0000256" key="1">
    <source>
        <dbReference type="ARBA" id="ARBA00010688"/>
    </source>
</evidence>
<dbReference type="PROSITE" id="PS00583">
    <property type="entry name" value="PFKB_KINASES_1"/>
    <property type="match status" value="1"/>
</dbReference>
<feature type="domain" description="Carbohydrate kinase PfkB" evidence="4">
    <location>
        <begin position="41"/>
        <end position="308"/>
    </location>
</feature>
<keyword evidence="2" id="KW-0808">Transferase</keyword>
<dbReference type="Gene3D" id="3.40.1190.20">
    <property type="match status" value="1"/>
</dbReference>
<evidence type="ECO:0000256" key="3">
    <source>
        <dbReference type="ARBA" id="ARBA00022777"/>
    </source>
</evidence>
<dbReference type="PANTHER" id="PTHR10584:SF166">
    <property type="entry name" value="RIBOKINASE"/>
    <property type="match status" value="1"/>
</dbReference>
<accession>A0A2G9YX57</accession>
<organism evidence="5 6">
    <name type="scientific">Candidatus Nealsonbacteria bacterium CG23_combo_of_CG06-09_8_20_14_all_38_19</name>
    <dbReference type="NCBI Taxonomy" id="1974721"/>
    <lineage>
        <taxon>Bacteria</taxon>
        <taxon>Candidatus Nealsoniibacteriota</taxon>
    </lineage>
</organism>
<comment type="caution">
    <text evidence="5">The sequence shown here is derived from an EMBL/GenBank/DDBJ whole genome shotgun (WGS) entry which is preliminary data.</text>
</comment>
<dbReference type="AlphaFoldDB" id="A0A2G9YX57"/>
<evidence type="ECO:0000256" key="2">
    <source>
        <dbReference type="ARBA" id="ARBA00022679"/>
    </source>
</evidence>
<evidence type="ECO:0000313" key="5">
    <source>
        <dbReference type="EMBL" id="PIP23834.1"/>
    </source>
</evidence>
<protein>
    <recommendedName>
        <fullName evidence="4">Carbohydrate kinase PfkB domain-containing protein</fullName>
    </recommendedName>
</protein>
<name>A0A2G9YX57_9BACT</name>
<dbReference type="PRINTS" id="PR00990">
    <property type="entry name" value="RIBOKINASE"/>
</dbReference>
<dbReference type="InterPro" id="IPR011611">
    <property type="entry name" value="PfkB_dom"/>
</dbReference>